<keyword evidence="3 5" id="KW-1133">Transmembrane helix</keyword>
<organism evidence="7">
    <name type="scientific">Saccharomyces paradoxus</name>
    <name type="common">Yeast</name>
    <name type="synonym">Saccharomyces douglasii</name>
    <dbReference type="NCBI Taxonomy" id="27291"/>
    <lineage>
        <taxon>Eukaryota</taxon>
        <taxon>Fungi</taxon>
        <taxon>Dikarya</taxon>
        <taxon>Ascomycota</taxon>
        <taxon>Saccharomycotina</taxon>
        <taxon>Saccharomycetes</taxon>
        <taxon>Saccharomycetales</taxon>
        <taxon>Saccharomycetaceae</taxon>
        <taxon>Saccharomyces</taxon>
    </lineage>
</organism>
<gene>
    <name evidence="7" type="primary">LDO16</name>
    <name evidence="7" type="ORF">SPAR_M02640</name>
</gene>
<feature type="compositionally biased region" description="Low complexity" evidence="6">
    <location>
        <begin position="77"/>
        <end position="95"/>
    </location>
</feature>
<proteinExistence type="inferred from homology"/>
<dbReference type="RefSeq" id="XP_033768451.1">
    <property type="nucleotide sequence ID" value="XM_033912560.1"/>
</dbReference>
<evidence type="ECO:0000313" key="7">
    <source>
        <dbReference type="RefSeq" id="XP_033768451.1"/>
    </source>
</evidence>
<reference evidence="7" key="4">
    <citation type="submission" date="2025-08" db="UniProtKB">
        <authorList>
            <consortium name="RefSeq"/>
        </authorList>
    </citation>
    <scope>IDENTIFICATION</scope>
    <source>
        <strain evidence="7">CBS432</strain>
    </source>
</reference>
<feature type="compositionally biased region" description="Polar residues" evidence="6">
    <location>
        <begin position="99"/>
        <end position="115"/>
    </location>
</feature>
<dbReference type="GeneID" id="54632841"/>
<evidence type="ECO:0000256" key="3">
    <source>
        <dbReference type="ARBA" id="ARBA00022989"/>
    </source>
</evidence>
<dbReference type="AlphaFoldDB" id="A0A8B8UXL4"/>
<evidence type="ECO:0000256" key="2">
    <source>
        <dbReference type="ARBA" id="ARBA00022692"/>
    </source>
</evidence>
<reference evidence="7" key="1">
    <citation type="journal article" date="2017" name="Nat. Genet.">
        <title>Contrasting evolutionary genome dynamics between domesticated and wild yeasts.</title>
        <authorList>
            <person name="Yue J.X."/>
            <person name="Li J."/>
            <person name="Aigrain L."/>
            <person name="Hallin J."/>
            <person name="Persson K."/>
            <person name="Oliver K."/>
            <person name="Bergstrom A."/>
            <person name="Coupland P."/>
            <person name="Warringer J."/>
            <person name="Lagomarsino M.C."/>
            <person name="Fischer G."/>
            <person name="Durbin R."/>
            <person name="Liti G."/>
        </authorList>
    </citation>
    <scope>NUCLEOTIDE SEQUENCE</scope>
    <source>
        <strain evidence="7">CBS432</strain>
    </source>
</reference>
<keyword evidence="2 5" id="KW-0812">Transmembrane</keyword>
<feature type="transmembrane region" description="Helical" evidence="5">
    <location>
        <begin position="7"/>
        <end position="27"/>
    </location>
</feature>
<feature type="transmembrane region" description="Helical" evidence="5">
    <location>
        <begin position="33"/>
        <end position="52"/>
    </location>
</feature>
<comment type="subcellular location">
    <subcellularLocation>
        <location evidence="1">Membrane</location>
        <topology evidence="1">Multi-pass membrane protein</topology>
    </subcellularLocation>
</comment>
<evidence type="ECO:0000256" key="5">
    <source>
        <dbReference type="RuleBase" id="RU363006"/>
    </source>
</evidence>
<feature type="region of interest" description="Disordered" evidence="6">
    <location>
        <begin position="77"/>
        <end position="116"/>
    </location>
</feature>
<dbReference type="GO" id="GO:0030435">
    <property type="term" value="P:sporulation resulting in formation of a cellular spore"/>
    <property type="evidence" value="ECO:0007669"/>
    <property type="project" value="UniProtKB-UniRule"/>
</dbReference>
<dbReference type="VEuPathDB" id="FungiDB:SPAR_M02640"/>
<dbReference type="KEGG" id="spao:SPAR_M02640"/>
<reference evidence="7" key="3">
    <citation type="submission" date="2025-07" db="EMBL/GenBank/DDBJ databases">
        <authorList>
            <consortium name="NCBI Genome Project"/>
        </authorList>
    </citation>
    <scope>NUCLEOTIDE SEQUENCE</scope>
    <source>
        <strain evidence="7">CBS432</strain>
    </source>
</reference>
<comment type="function">
    <text evidence="5">Involved in spore wall assembly.</text>
</comment>
<evidence type="ECO:0000256" key="1">
    <source>
        <dbReference type="ARBA" id="ARBA00004141"/>
    </source>
</evidence>
<dbReference type="OrthoDB" id="4070176at2759"/>
<dbReference type="GO" id="GO:0016020">
    <property type="term" value="C:membrane"/>
    <property type="evidence" value="ECO:0007669"/>
    <property type="project" value="UniProtKB-SubCell"/>
</dbReference>
<evidence type="ECO:0000256" key="4">
    <source>
        <dbReference type="ARBA" id="ARBA00023136"/>
    </source>
</evidence>
<comment type="similarity">
    <text evidence="5">Belongs to the OSW5 family.</text>
</comment>
<evidence type="ECO:0000256" key="6">
    <source>
        <dbReference type="SAM" id="MobiDB-lite"/>
    </source>
</evidence>
<dbReference type="InterPro" id="IPR031430">
    <property type="entry name" value="Osw5"/>
</dbReference>
<keyword evidence="5" id="KW-0749">Sporulation</keyword>
<protein>
    <recommendedName>
        <fullName evidence="5">Outer spore wall protein 5</fullName>
    </recommendedName>
</protein>
<sequence length="154" mass="16924">MVSTATFFFFIYLLLFVVIGFFSSLFIIPLLGISFVFAIGVVSFGFCSNMSFKMAQLVYVRADTFLKKVLDKMALQTEAAQPQEPQEPGEPQEAPSTLRPVSNPTIPSPLRQTARPSKFVTEEDVIFEPVSAQSAIARSLETTAKKAGNGFQLS</sequence>
<accession>A0A8B8UXL4</accession>
<dbReference type="Pfam" id="PF17062">
    <property type="entry name" value="Osw5"/>
    <property type="match status" value="1"/>
</dbReference>
<name>A0A8B8UXL4_SACPA</name>
<reference evidence="7" key="2">
    <citation type="submission" date="2020-01" db="EMBL/GenBank/DDBJ databases">
        <title>Population-level Yeast Reference Genomes.</title>
        <authorList>
            <person name="Yue J.-X."/>
        </authorList>
    </citation>
    <scope>NUCLEOTIDE SEQUENCE</scope>
    <source>
        <strain evidence="7">CBS432</strain>
    </source>
</reference>
<keyword evidence="4 5" id="KW-0472">Membrane</keyword>